<proteinExistence type="predicted"/>
<comment type="caution">
    <text evidence="2">The sequence shown here is derived from an EMBL/GenBank/DDBJ whole genome shotgun (WGS) entry which is preliminary data.</text>
</comment>
<accession>A0AA36GHU5</accession>
<name>A0AA36GHU5_CYLNA</name>
<feature type="coiled-coil region" evidence="1">
    <location>
        <begin position="12"/>
        <end position="39"/>
    </location>
</feature>
<keyword evidence="1" id="KW-0175">Coiled coil</keyword>
<sequence>MLMRAINILIILQELRVELDVKRGEEERLQRKIADLLKECASGSSASEQSRAFGMSVSRFVVKADANQLAASLRTISRLADNISGKKEKYSGTGGGIFALPTLPPYLIPLAEVLSEKHHVSGVPEIDDFDDDEQMNGETAAEEKDLITDDLDAQHTHTLRSSHRKSLSASARETLSLFTDKRSMLYEEEIKVAQMKQKKLKLEIEVWEVKLEEAKLALEVTKAKAVAARNPSAQVPYYFAGRDESYSPSI</sequence>
<feature type="coiled-coil region" evidence="1">
    <location>
        <begin position="197"/>
        <end position="224"/>
    </location>
</feature>
<dbReference type="EMBL" id="CATQJL010000001">
    <property type="protein sequence ID" value="CAJ0592013.1"/>
    <property type="molecule type" value="Genomic_DNA"/>
</dbReference>
<dbReference type="Proteomes" id="UP001176961">
    <property type="component" value="Unassembled WGS sequence"/>
</dbReference>
<evidence type="ECO:0000256" key="1">
    <source>
        <dbReference type="SAM" id="Coils"/>
    </source>
</evidence>
<keyword evidence="3" id="KW-1185">Reference proteome</keyword>
<reference evidence="2" key="1">
    <citation type="submission" date="2023-07" db="EMBL/GenBank/DDBJ databases">
        <authorList>
            <consortium name="CYATHOMIX"/>
        </authorList>
    </citation>
    <scope>NUCLEOTIDE SEQUENCE</scope>
    <source>
        <strain evidence="2">N/A</strain>
    </source>
</reference>
<dbReference type="AlphaFoldDB" id="A0AA36GHU5"/>
<organism evidence="2 3">
    <name type="scientific">Cylicocyclus nassatus</name>
    <name type="common">Nematode worm</name>
    <dbReference type="NCBI Taxonomy" id="53992"/>
    <lineage>
        <taxon>Eukaryota</taxon>
        <taxon>Metazoa</taxon>
        <taxon>Ecdysozoa</taxon>
        <taxon>Nematoda</taxon>
        <taxon>Chromadorea</taxon>
        <taxon>Rhabditida</taxon>
        <taxon>Rhabditina</taxon>
        <taxon>Rhabditomorpha</taxon>
        <taxon>Strongyloidea</taxon>
        <taxon>Strongylidae</taxon>
        <taxon>Cylicocyclus</taxon>
    </lineage>
</organism>
<evidence type="ECO:0000313" key="3">
    <source>
        <dbReference type="Proteomes" id="UP001176961"/>
    </source>
</evidence>
<gene>
    <name evidence="2" type="ORF">CYNAS_LOCUS3996</name>
</gene>
<protein>
    <submittedName>
        <fullName evidence="2">Uncharacterized protein</fullName>
    </submittedName>
</protein>
<evidence type="ECO:0000313" key="2">
    <source>
        <dbReference type="EMBL" id="CAJ0592013.1"/>
    </source>
</evidence>